<organism evidence="2 3">
    <name type="scientific">Allomyces macrogynus (strain ATCC 38327)</name>
    <name type="common">Allomyces javanicus var. macrogynus</name>
    <dbReference type="NCBI Taxonomy" id="578462"/>
    <lineage>
        <taxon>Eukaryota</taxon>
        <taxon>Fungi</taxon>
        <taxon>Fungi incertae sedis</taxon>
        <taxon>Blastocladiomycota</taxon>
        <taxon>Blastocladiomycetes</taxon>
        <taxon>Blastocladiales</taxon>
        <taxon>Blastocladiaceae</taxon>
        <taxon>Allomyces</taxon>
    </lineage>
</organism>
<evidence type="ECO:0000313" key="3">
    <source>
        <dbReference type="Proteomes" id="UP000054350"/>
    </source>
</evidence>
<reference evidence="3" key="2">
    <citation type="submission" date="2009-11" db="EMBL/GenBank/DDBJ databases">
        <title>The Genome Sequence of Allomyces macrogynus strain ATCC 38327.</title>
        <authorList>
            <consortium name="The Broad Institute Genome Sequencing Platform"/>
            <person name="Russ C."/>
            <person name="Cuomo C."/>
            <person name="Shea T."/>
            <person name="Young S.K."/>
            <person name="Zeng Q."/>
            <person name="Koehrsen M."/>
            <person name="Haas B."/>
            <person name="Borodovsky M."/>
            <person name="Guigo R."/>
            <person name="Alvarado L."/>
            <person name="Berlin A."/>
            <person name="Borenstein D."/>
            <person name="Chen Z."/>
            <person name="Engels R."/>
            <person name="Freedman E."/>
            <person name="Gellesch M."/>
            <person name="Goldberg J."/>
            <person name="Griggs A."/>
            <person name="Gujja S."/>
            <person name="Heiman D."/>
            <person name="Hepburn T."/>
            <person name="Howarth C."/>
            <person name="Jen D."/>
            <person name="Larson L."/>
            <person name="Lewis B."/>
            <person name="Mehta T."/>
            <person name="Park D."/>
            <person name="Pearson M."/>
            <person name="Roberts A."/>
            <person name="Saif S."/>
            <person name="Shenoy N."/>
            <person name="Sisk P."/>
            <person name="Stolte C."/>
            <person name="Sykes S."/>
            <person name="Walk T."/>
            <person name="White J."/>
            <person name="Yandava C."/>
            <person name="Burger G."/>
            <person name="Gray M.W."/>
            <person name="Holland P.W.H."/>
            <person name="King N."/>
            <person name="Lang F.B.F."/>
            <person name="Roger A.J."/>
            <person name="Ruiz-Trillo I."/>
            <person name="Lander E."/>
            <person name="Nusbaum C."/>
        </authorList>
    </citation>
    <scope>NUCLEOTIDE SEQUENCE [LARGE SCALE GENOMIC DNA]</scope>
    <source>
        <strain evidence="3">ATCC 38327</strain>
    </source>
</reference>
<sequence length="156" mass="17218">MSFHPNHGCRPCFITSRPSAAVDSAPRTVLALLFSPHSHNMGDVMFGMLIAFFANGVLYFGWAISLILWHFATGTHQSGGLHCWAWICVCGLVPSPCRDFVVAWPPQSDIACFDAMAITYLCWSGRQNRKTTCPTQPLACCCAVVLVRRLAHAWCD</sequence>
<feature type="transmembrane region" description="Helical" evidence="1">
    <location>
        <begin position="44"/>
        <end position="69"/>
    </location>
</feature>
<gene>
    <name evidence="2" type="ORF">AMAG_20756</name>
</gene>
<keyword evidence="1" id="KW-0812">Transmembrane</keyword>
<keyword evidence="1" id="KW-1133">Transmembrane helix</keyword>
<dbReference type="EMBL" id="GG745407">
    <property type="protein sequence ID" value="KNE73413.1"/>
    <property type="molecule type" value="Genomic_DNA"/>
</dbReference>
<reference evidence="2 3" key="1">
    <citation type="submission" date="2009-11" db="EMBL/GenBank/DDBJ databases">
        <title>Annotation of Allomyces macrogynus ATCC 38327.</title>
        <authorList>
            <consortium name="The Broad Institute Genome Sequencing Platform"/>
            <person name="Russ C."/>
            <person name="Cuomo C."/>
            <person name="Burger G."/>
            <person name="Gray M.W."/>
            <person name="Holland P.W.H."/>
            <person name="King N."/>
            <person name="Lang F.B.F."/>
            <person name="Roger A.J."/>
            <person name="Ruiz-Trillo I."/>
            <person name="Young S.K."/>
            <person name="Zeng Q."/>
            <person name="Gargeya S."/>
            <person name="Fitzgerald M."/>
            <person name="Haas B."/>
            <person name="Abouelleil A."/>
            <person name="Alvarado L."/>
            <person name="Arachchi H.M."/>
            <person name="Berlin A."/>
            <person name="Chapman S.B."/>
            <person name="Gearin G."/>
            <person name="Goldberg J."/>
            <person name="Griggs A."/>
            <person name="Gujja S."/>
            <person name="Hansen M."/>
            <person name="Heiman D."/>
            <person name="Howarth C."/>
            <person name="Larimer J."/>
            <person name="Lui A."/>
            <person name="MacDonald P.J.P."/>
            <person name="McCowen C."/>
            <person name="Montmayeur A."/>
            <person name="Murphy C."/>
            <person name="Neiman D."/>
            <person name="Pearson M."/>
            <person name="Priest M."/>
            <person name="Roberts A."/>
            <person name="Saif S."/>
            <person name="Shea T."/>
            <person name="Sisk P."/>
            <person name="Stolte C."/>
            <person name="Sykes S."/>
            <person name="Wortman J."/>
            <person name="Nusbaum C."/>
            <person name="Birren B."/>
        </authorList>
    </citation>
    <scope>NUCLEOTIDE SEQUENCE [LARGE SCALE GENOMIC DNA]</scope>
    <source>
        <strain evidence="2 3">ATCC 38327</strain>
    </source>
</reference>
<evidence type="ECO:0000256" key="1">
    <source>
        <dbReference type="SAM" id="Phobius"/>
    </source>
</evidence>
<proteinExistence type="predicted"/>
<protein>
    <submittedName>
        <fullName evidence="2">Uncharacterized protein</fullName>
    </submittedName>
</protein>
<dbReference type="Proteomes" id="UP000054350">
    <property type="component" value="Unassembled WGS sequence"/>
</dbReference>
<name>A0A0L0TEY9_ALLM3</name>
<keyword evidence="1" id="KW-0472">Membrane</keyword>
<accession>A0A0L0TEY9</accession>
<evidence type="ECO:0000313" key="2">
    <source>
        <dbReference type="EMBL" id="KNE73413.1"/>
    </source>
</evidence>
<keyword evidence="3" id="KW-1185">Reference proteome</keyword>
<dbReference type="AlphaFoldDB" id="A0A0L0TEY9"/>
<dbReference type="VEuPathDB" id="FungiDB:AMAG_20756"/>